<dbReference type="EMBL" id="LSRX01000001">
    <property type="protein sequence ID" value="OLQ15732.1"/>
    <property type="molecule type" value="Genomic_DNA"/>
</dbReference>
<dbReference type="OrthoDB" id="407198at2759"/>
<accession>A0A1Q9F7U5</accession>
<proteinExistence type="predicted"/>
<dbReference type="InterPro" id="IPR012337">
    <property type="entry name" value="RNaseH-like_sf"/>
</dbReference>
<feature type="domain" description="RNase H type-1" evidence="1">
    <location>
        <begin position="52"/>
        <end position="197"/>
    </location>
</feature>
<dbReference type="Proteomes" id="UP000186817">
    <property type="component" value="Unassembled WGS sequence"/>
</dbReference>
<dbReference type="InterPro" id="IPR036397">
    <property type="entry name" value="RNaseH_sf"/>
</dbReference>
<dbReference type="GO" id="GO:0003676">
    <property type="term" value="F:nucleic acid binding"/>
    <property type="evidence" value="ECO:0007669"/>
    <property type="project" value="InterPro"/>
</dbReference>
<name>A0A1Q9F7U5_SYMMI</name>
<comment type="caution">
    <text evidence="2">The sequence shown here is derived from an EMBL/GenBank/DDBJ whole genome shotgun (WGS) entry which is preliminary data.</text>
</comment>
<dbReference type="InterPro" id="IPR002156">
    <property type="entry name" value="RNaseH_domain"/>
</dbReference>
<sequence>MDVGTGTLANTPTRVRSRHTLDGLAPEPIVQVEPRGRAIALPNGAPEISKRPMHATGAFLSEAAKSIWAEDTDGNCPLQLPVPTVHFAAWDVPGEQTINRAELCGVIQAIRAARYQGFDAIEIWTDSQYVINTWNNCSGSMAASNPDLVRILHNLRADSIQLRKVKSHTDLRQLWGMEQWLSLGNAVVDTAARAAVQDDLPLVCDLMDRTVHHEAQQLADLRFFWRFLQDLSKEEYRLLRCRSSTSASDEEWKSRPLYNAQTYQLPGSASMQALFNADSYQTRSGRCHTGTAYVELLVAFIVSTGVSPPDSLEAAAEVPEPPLQWMRPCTVRQWVCNLVEAVRQLERLAHVNLWGPRRHKVFALRSLGVKEARHGLAQRPKFVQEEIVFDLLYSTVQRNDLEPLRVFLRQYTGVDKLEPGYPAEDVKSLLGGQMSSAEASCLTDIK</sequence>
<dbReference type="PROSITE" id="PS50879">
    <property type="entry name" value="RNASE_H_1"/>
    <property type="match status" value="1"/>
</dbReference>
<dbReference type="SUPFAM" id="SSF53098">
    <property type="entry name" value="Ribonuclease H-like"/>
    <property type="match status" value="1"/>
</dbReference>
<gene>
    <name evidence="2" type="ORF">AK812_SmicGene76</name>
</gene>
<keyword evidence="3" id="KW-1185">Reference proteome</keyword>
<evidence type="ECO:0000313" key="2">
    <source>
        <dbReference type="EMBL" id="OLQ15732.1"/>
    </source>
</evidence>
<dbReference type="Pfam" id="PF00075">
    <property type="entry name" value="RNase_H"/>
    <property type="match status" value="1"/>
</dbReference>
<protein>
    <recommendedName>
        <fullName evidence="1">RNase H type-1 domain-containing protein</fullName>
    </recommendedName>
</protein>
<dbReference type="Gene3D" id="3.30.420.10">
    <property type="entry name" value="Ribonuclease H-like superfamily/Ribonuclease H"/>
    <property type="match status" value="1"/>
</dbReference>
<dbReference type="AlphaFoldDB" id="A0A1Q9F7U5"/>
<dbReference type="GO" id="GO:0004523">
    <property type="term" value="F:RNA-DNA hybrid ribonuclease activity"/>
    <property type="evidence" value="ECO:0007669"/>
    <property type="project" value="InterPro"/>
</dbReference>
<evidence type="ECO:0000259" key="1">
    <source>
        <dbReference type="PROSITE" id="PS50879"/>
    </source>
</evidence>
<reference evidence="2 3" key="1">
    <citation type="submission" date="2016-02" db="EMBL/GenBank/DDBJ databases">
        <title>Genome analysis of coral dinoflagellate symbionts highlights evolutionary adaptations to a symbiotic lifestyle.</title>
        <authorList>
            <person name="Aranda M."/>
            <person name="Li Y."/>
            <person name="Liew Y.J."/>
            <person name="Baumgarten S."/>
            <person name="Simakov O."/>
            <person name="Wilson M."/>
            <person name="Piel J."/>
            <person name="Ashoor H."/>
            <person name="Bougouffa S."/>
            <person name="Bajic V.B."/>
            <person name="Ryu T."/>
            <person name="Ravasi T."/>
            <person name="Bayer T."/>
            <person name="Micklem G."/>
            <person name="Kim H."/>
            <person name="Bhak J."/>
            <person name="Lajeunesse T.C."/>
            <person name="Voolstra C.R."/>
        </authorList>
    </citation>
    <scope>NUCLEOTIDE SEQUENCE [LARGE SCALE GENOMIC DNA]</scope>
    <source>
        <strain evidence="2 3">CCMP2467</strain>
    </source>
</reference>
<organism evidence="2 3">
    <name type="scientific">Symbiodinium microadriaticum</name>
    <name type="common">Dinoflagellate</name>
    <name type="synonym">Zooxanthella microadriatica</name>
    <dbReference type="NCBI Taxonomy" id="2951"/>
    <lineage>
        <taxon>Eukaryota</taxon>
        <taxon>Sar</taxon>
        <taxon>Alveolata</taxon>
        <taxon>Dinophyceae</taxon>
        <taxon>Suessiales</taxon>
        <taxon>Symbiodiniaceae</taxon>
        <taxon>Symbiodinium</taxon>
    </lineage>
</organism>
<evidence type="ECO:0000313" key="3">
    <source>
        <dbReference type="Proteomes" id="UP000186817"/>
    </source>
</evidence>